<feature type="repeat" description="RCC1" evidence="3">
    <location>
        <begin position="52"/>
        <end position="102"/>
    </location>
</feature>
<name>A0A6T0UEG8_9DINO</name>
<dbReference type="GO" id="GO:0005737">
    <property type="term" value="C:cytoplasm"/>
    <property type="evidence" value="ECO:0007669"/>
    <property type="project" value="TreeGrafter"/>
</dbReference>
<accession>A0A6T0UEG8</accession>
<keyword evidence="1" id="KW-0344">Guanine-nucleotide releasing factor</keyword>
<feature type="repeat" description="RCC1" evidence="3">
    <location>
        <begin position="392"/>
        <end position="447"/>
    </location>
</feature>
<dbReference type="SUPFAM" id="SSF50985">
    <property type="entry name" value="RCC1/BLIP-II"/>
    <property type="match status" value="1"/>
</dbReference>
<dbReference type="Pfam" id="PF00415">
    <property type="entry name" value="RCC1"/>
    <property type="match status" value="1"/>
</dbReference>
<dbReference type="PROSITE" id="PS50012">
    <property type="entry name" value="RCC1_3"/>
    <property type="match status" value="7"/>
</dbReference>
<feature type="repeat" description="RCC1" evidence="3">
    <location>
        <begin position="164"/>
        <end position="222"/>
    </location>
</feature>
<feature type="repeat" description="RCC1" evidence="3">
    <location>
        <begin position="223"/>
        <end position="285"/>
    </location>
</feature>
<dbReference type="AlphaFoldDB" id="A0A6T0UEG8"/>
<keyword evidence="2" id="KW-0677">Repeat</keyword>
<evidence type="ECO:0000256" key="1">
    <source>
        <dbReference type="ARBA" id="ARBA00022658"/>
    </source>
</evidence>
<proteinExistence type="predicted"/>
<sequence>MLSACRRLGACAAPAAAGAGRAAPAGACAARGLLARGFADGEGSAVDESQRRRLWRWGATTSGMMSQQEAAEASKDPSLIEDFRGVSTAACGSSHSAFVVDGQLYTYGSNKYSQLGWDPPEADAAGPLGAGPAPVVVEAEDGHQPSVLQVALGAFHSAAITEGGALWTWGWGGGFWYGAGALGHGGRETAPRPTLVRNFVEQGEEVKQVACGSQHTIVLTSEGRLYSAGKGDFGRLGRGDTRDSAEFEEIEYFFQSNDSILSPQEPTDIVKVGAGNNFTAAMSSQGELWVWGRNDYGQLGLGEEAMGDMYSAERYPRLVRSLPVEGHRVVDFDCGEYHLVALTASGAIYEWGNRTWLEPHPVTLPSRYEAGLKDIVKVAAGEKVSFALTSEGHVYSWGSKSSGCLAQGEECAKTLVQPTPVPPATFGHQKVVDITASKCRCLAITLEDTYIE</sequence>
<dbReference type="Pfam" id="PF25390">
    <property type="entry name" value="WD40_RLD"/>
    <property type="match status" value="1"/>
</dbReference>
<dbReference type="InterPro" id="IPR009091">
    <property type="entry name" value="RCC1/BLIP-II"/>
</dbReference>
<evidence type="ECO:0000259" key="4">
    <source>
        <dbReference type="Pfam" id="PF25390"/>
    </source>
</evidence>
<evidence type="ECO:0000256" key="2">
    <source>
        <dbReference type="ARBA" id="ARBA00022737"/>
    </source>
</evidence>
<evidence type="ECO:0000256" key="3">
    <source>
        <dbReference type="PROSITE-ProRule" id="PRU00235"/>
    </source>
</evidence>
<gene>
    <name evidence="5" type="ORF">AMON00008_LOCUS8813</name>
    <name evidence="6" type="ORF">AMON00008_LOCUS8814</name>
</gene>
<dbReference type="InterPro" id="IPR058923">
    <property type="entry name" value="RCC1-like_dom"/>
</dbReference>
<dbReference type="PANTHER" id="PTHR45982">
    <property type="entry name" value="REGULATOR OF CHROMOSOME CONDENSATION"/>
    <property type="match status" value="1"/>
</dbReference>
<dbReference type="EMBL" id="HBNR01013645">
    <property type="protein sequence ID" value="CAE4569194.1"/>
    <property type="molecule type" value="Transcribed_RNA"/>
</dbReference>
<feature type="repeat" description="RCC1" evidence="3">
    <location>
        <begin position="102"/>
        <end position="163"/>
    </location>
</feature>
<reference evidence="5" key="1">
    <citation type="submission" date="2021-01" db="EMBL/GenBank/DDBJ databases">
        <authorList>
            <person name="Corre E."/>
            <person name="Pelletier E."/>
            <person name="Niang G."/>
            <person name="Scheremetjew M."/>
            <person name="Finn R."/>
            <person name="Kale V."/>
            <person name="Holt S."/>
            <person name="Cochrane G."/>
            <person name="Meng A."/>
            <person name="Brown T."/>
            <person name="Cohen L."/>
        </authorList>
    </citation>
    <scope>NUCLEOTIDE SEQUENCE</scope>
    <source>
        <strain evidence="5">CCMP3105</strain>
    </source>
</reference>
<organism evidence="5">
    <name type="scientific">Alexandrium monilatum</name>
    <dbReference type="NCBI Taxonomy" id="311494"/>
    <lineage>
        <taxon>Eukaryota</taxon>
        <taxon>Sar</taxon>
        <taxon>Alveolata</taxon>
        <taxon>Dinophyceae</taxon>
        <taxon>Gonyaulacales</taxon>
        <taxon>Pyrocystaceae</taxon>
        <taxon>Alexandrium</taxon>
    </lineage>
</organism>
<feature type="domain" description="RCC1-like" evidence="4">
    <location>
        <begin position="180"/>
        <end position="445"/>
    </location>
</feature>
<dbReference type="PRINTS" id="PR00633">
    <property type="entry name" value="RCCNDNSATION"/>
</dbReference>
<dbReference type="Gene3D" id="2.130.10.30">
    <property type="entry name" value="Regulator of chromosome condensation 1/beta-lactamase-inhibitor protein II"/>
    <property type="match status" value="2"/>
</dbReference>
<dbReference type="InterPro" id="IPR000408">
    <property type="entry name" value="Reg_chr_condens"/>
</dbReference>
<dbReference type="GO" id="GO:0005085">
    <property type="term" value="F:guanyl-nucleotide exchange factor activity"/>
    <property type="evidence" value="ECO:0007669"/>
    <property type="project" value="TreeGrafter"/>
</dbReference>
<dbReference type="PANTHER" id="PTHR45982:SF1">
    <property type="entry name" value="REGULATOR OF CHROMOSOME CONDENSATION"/>
    <property type="match status" value="1"/>
</dbReference>
<evidence type="ECO:0000313" key="6">
    <source>
        <dbReference type="EMBL" id="CAE4569195.1"/>
    </source>
</evidence>
<dbReference type="PROSITE" id="PS00626">
    <property type="entry name" value="RCC1_2"/>
    <property type="match status" value="1"/>
</dbReference>
<feature type="repeat" description="RCC1" evidence="3">
    <location>
        <begin position="286"/>
        <end position="345"/>
    </location>
</feature>
<feature type="repeat" description="RCC1" evidence="3">
    <location>
        <begin position="346"/>
        <end position="391"/>
    </location>
</feature>
<protein>
    <recommendedName>
        <fullName evidence="4">RCC1-like domain-containing protein</fullName>
    </recommendedName>
</protein>
<evidence type="ECO:0000313" key="5">
    <source>
        <dbReference type="EMBL" id="CAE4569194.1"/>
    </source>
</evidence>
<dbReference type="EMBL" id="HBNR01013646">
    <property type="protein sequence ID" value="CAE4569195.1"/>
    <property type="molecule type" value="Transcribed_RNA"/>
</dbReference>
<dbReference type="InterPro" id="IPR051553">
    <property type="entry name" value="Ran_GTPase-activating"/>
</dbReference>